<proteinExistence type="predicted"/>
<dbReference type="EMBL" id="CP036282">
    <property type="protein sequence ID" value="QDL52945.1"/>
    <property type="molecule type" value="Genomic_DNA"/>
</dbReference>
<dbReference type="Proteomes" id="UP000317365">
    <property type="component" value="Chromosome"/>
</dbReference>
<organism evidence="1 2">
    <name type="scientific">Rhodoferax aquaticus</name>
    <dbReference type="NCBI Taxonomy" id="2527691"/>
    <lineage>
        <taxon>Bacteria</taxon>
        <taxon>Pseudomonadati</taxon>
        <taxon>Pseudomonadota</taxon>
        <taxon>Betaproteobacteria</taxon>
        <taxon>Burkholderiales</taxon>
        <taxon>Comamonadaceae</taxon>
        <taxon>Rhodoferax</taxon>
    </lineage>
</organism>
<dbReference type="AlphaFoldDB" id="A0A515EJU3"/>
<sequence length="155" mass="17272">MTPVLRTRPKIGDVIEITVGSGLAYAQYTHKHAAYGALLRVLPQVFTKRPDDFSWVSVAAPQFLTFFPLGAACSRGIVQIVGAQPLSPEASVFPLFRSSAGIGNEKRLWWLWDGSKEWRIGDLQPGMETLPLRGVINDTLLVKRITEGWRHEMVV</sequence>
<evidence type="ECO:0000313" key="2">
    <source>
        <dbReference type="Proteomes" id="UP000317365"/>
    </source>
</evidence>
<gene>
    <name evidence="1" type="ORF">EXZ61_01465</name>
</gene>
<dbReference type="KEGG" id="rhg:EXZ61_01465"/>
<reference evidence="2" key="2">
    <citation type="journal article" date="2020" name="Int. J. Syst. Evol. Microbiol.">
        <title>Genomic insights into a novel species Rhodoferax aquaticus sp. nov., isolated from freshwater.</title>
        <authorList>
            <person name="Li T."/>
            <person name="Zhuo Y."/>
            <person name="Jin C.Z."/>
            <person name="Wu X."/>
            <person name="Ko S.R."/>
            <person name="Jin F.J."/>
            <person name="Ahn C.Y."/>
            <person name="Oh H.M."/>
            <person name="Lee H.G."/>
            <person name="Jin L."/>
        </authorList>
    </citation>
    <scope>NUCLEOTIDE SEQUENCE [LARGE SCALE GENOMIC DNA]</scope>
    <source>
        <strain evidence="2">Gr-4</strain>
    </source>
</reference>
<keyword evidence="2" id="KW-1185">Reference proteome</keyword>
<dbReference type="RefSeq" id="WP_142808398.1">
    <property type="nucleotide sequence ID" value="NZ_CP036282.1"/>
</dbReference>
<accession>A0A515EJU3</accession>
<evidence type="ECO:0000313" key="1">
    <source>
        <dbReference type="EMBL" id="QDL52945.1"/>
    </source>
</evidence>
<protein>
    <submittedName>
        <fullName evidence="1">Uncharacterized protein</fullName>
    </submittedName>
</protein>
<name>A0A515EJU3_9BURK</name>
<reference evidence="2" key="1">
    <citation type="submission" date="2019-02" db="EMBL/GenBank/DDBJ databases">
        <title>Complete genome sequence of Rhodoferax sp. Gr-4.</title>
        <authorList>
            <person name="Jin L."/>
        </authorList>
    </citation>
    <scope>NUCLEOTIDE SEQUENCE [LARGE SCALE GENOMIC DNA]</scope>
    <source>
        <strain evidence="2">Gr-4</strain>
    </source>
</reference>